<dbReference type="InterPro" id="IPR024078">
    <property type="entry name" value="LmbE-like_dom_sf"/>
</dbReference>
<dbReference type="InterPro" id="IPR003737">
    <property type="entry name" value="GlcNAc_PI_deacetylase-related"/>
</dbReference>
<dbReference type="Proteomes" id="UP000678679">
    <property type="component" value="Chromosome 1"/>
</dbReference>
<gene>
    <name evidence="1" type="ORF">KMW28_10035</name>
</gene>
<reference evidence="1 2" key="1">
    <citation type="submission" date="2021-05" db="EMBL/GenBank/DDBJ databases">
        <title>Comparative genomic studies on the polysaccharide-degrading batcterial strains of the Flammeovirga genus.</title>
        <authorList>
            <person name="Zewei F."/>
            <person name="Zheng Z."/>
            <person name="Yu L."/>
            <person name="Ruyue G."/>
            <person name="Yanhong M."/>
            <person name="Yuanyuan C."/>
            <person name="Jingyan G."/>
            <person name="Wenjun H."/>
        </authorList>
    </citation>
    <scope>NUCLEOTIDE SEQUENCE [LARGE SCALE GENOMIC DNA]</scope>
    <source>
        <strain evidence="1 2">NBRC:100898</strain>
    </source>
</reference>
<dbReference type="Gene3D" id="3.40.50.10320">
    <property type="entry name" value="LmbE-like"/>
    <property type="match status" value="1"/>
</dbReference>
<dbReference type="InterPro" id="IPR029062">
    <property type="entry name" value="Class_I_gatase-like"/>
</dbReference>
<dbReference type="AlphaFoldDB" id="A0AAX1N9U0"/>
<dbReference type="SUPFAM" id="SSF102588">
    <property type="entry name" value="LmbE-like"/>
    <property type="match status" value="1"/>
</dbReference>
<evidence type="ECO:0000313" key="2">
    <source>
        <dbReference type="Proteomes" id="UP000678679"/>
    </source>
</evidence>
<organism evidence="1 2">
    <name type="scientific">Flammeovirga yaeyamensis</name>
    <dbReference type="NCBI Taxonomy" id="367791"/>
    <lineage>
        <taxon>Bacteria</taxon>
        <taxon>Pseudomonadati</taxon>
        <taxon>Bacteroidota</taxon>
        <taxon>Cytophagia</taxon>
        <taxon>Cytophagales</taxon>
        <taxon>Flammeovirgaceae</taxon>
        <taxon>Flammeovirga</taxon>
    </lineage>
</organism>
<name>A0AAX1N9U0_9BACT</name>
<dbReference type="KEGG" id="fya:KMW28_10035"/>
<proteinExistence type="predicted"/>
<dbReference type="RefSeq" id="WP_169665282.1">
    <property type="nucleotide sequence ID" value="NZ_CP076132.1"/>
</dbReference>
<keyword evidence="2" id="KW-1185">Reference proteome</keyword>
<dbReference type="Pfam" id="PF02585">
    <property type="entry name" value="PIG-L"/>
    <property type="match status" value="1"/>
</dbReference>
<protein>
    <submittedName>
        <fullName evidence="1">PIG-L family deacetylase</fullName>
    </submittedName>
</protein>
<accession>A0AAX1N9U0</accession>
<dbReference type="EMBL" id="CP076132">
    <property type="protein sequence ID" value="QWG03891.1"/>
    <property type="molecule type" value="Genomic_DNA"/>
</dbReference>
<sequence length="838" mass="94980">MRLTSFLLFFVITTLCIGQTPKQANKENTSNIIQEINHLNTLGAVMYFAAHPDDENQRVIAYFARAKGYETAYTSLTRGDGGQNLIGTEIREELGILRSQELIEARKVDGGQQMFSRANDFGYSKNPQETLSVWDKDQVLADAVWNIRRFRPDIIITRFSPNRGGRTHGHHTTSAIIALEAFKIAGDSTKYPEQLKYVAPWQPKRIMWNTNSWFFRGKGESFDASQFVSLETGNYIPVLGKNVGEIAMTARSKHRCQGFGAALQRGENREYFELLAGAEMKSSPMEDVDTSWKRVANSSKVEKYIKELQDSFNPSKPEKSVNQLIKIKKELDKLDQTDYWVNKKSEKINQLILQCSGIFLEALVDDAQVAQGDSLNIELRTINRSSTSVQLSKVQVGALSEKELSTDLTYNKNIKTTIDVKVPADFPISQPYWLQKLSSKGMYRVDKQKMIGQPENFYPIPVIVQLTVQGVKVEETLNIWQKKVNPALGEVYIPLGIVPAITIDIDQKTLIFGDDQSKSIKVSFTAKTDNAKGKIGYDLPKGWSIESNGSLDVDLKNKGDKAEIVLKVTPSKKDGKENLHLYFTTDKGQKIDQGLNIIDYEHIYRQYYFVDANIQLIRLNINRGDIQSIAYVMGAGDVVPQSLITAGYRVDILDHDHITKEYLKNYDAVVVGIRAYNVLENMRYLQPVLMDYVYNGGNVIVQYNTSHRVKTKQIGPYADLKLSRDRVTVEESPVEILEKKHPLMNYPNKIDKEDFDGWVQERGLYFPNEWGDEYTPILRMQDPNEDPVDGSLLVADYGQGAFIYSGISWFRELPAGVSGAYRIFANMLNYKPNPKKGK</sequence>
<dbReference type="SUPFAM" id="SSF52317">
    <property type="entry name" value="Class I glutamine amidotransferase-like"/>
    <property type="match status" value="1"/>
</dbReference>
<evidence type="ECO:0000313" key="1">
    <source>
        <dbReference type="EMBL" id="QWG03891.1"/>
    </source>
</evidence>